<feature type="transmembrane region" description="Helical" evidence="9">
    <location>
        <begin position="89"/>
        <end position="112"/>
    </location>
</feature>
<keyword evidence="9 10" id="KW-0496">Mitochondrion</keyword>
<feature type="transmembrane region" description="Helical" evidence="9">
    <location>
        <begin position="55"/>
        <end position="77"/>
    </location>
</feature>
<dbReference type="Gene3D" id="1.20.58.1610">
    <property type="entry name" value="NADH:ubiquinone/plastoquinone oxidoreductase, chain 3"/>
    <property type="match status" value="1"/>
</dbReference>
<keyword evidence="5 9" id="KW-0812">Transmembrane</keyword>
<comment type="function">
    <text evidence="9">Core subunit of the mitochondrial membrane respiratory chain NADH dehydrogenase (Complex I) which catalyzes electron transfer from NADH through the respiratory chain, using ubiquinone as an electron acceptor. Essential for the catalytic activity of complex I.</text>
</comment>
<comment type="similarity">
    <text evidence="2 9">Belongs to the complex I subunit 3 family.</text>
</comment>
<accession>A0A346Q025</accession>
<evidence type="ECO:0000256" key="9">
    <source>
        <dbReference type="RuleBase" id="RU003640"/>
    </source>
</evidence>
<dbReference type="EC" id="7.1.1.2" evidence="9"/>
<dbReference type="GO" id="GO:0008137">
    <property type="term" value="F:NADH dehydrogenase (ubiquinone) activity"/>
    <property type="evidence" value="ECO:0007669"/>
    <property type="project" value="UniProtKB-UniRule"/>
</dbReference>
<keyword evidence="9" id="KW-0830">Ubiquinone</keyword>
<dbReference type="EMBL" id="MH328203">
    <property type="protein sequence ID" value="AXR86351.1"/>
    <property type="molecule type" value="Genomic_DNA"/>
</dbReference>
<keyword evidence="9" id="KW-1278">Translocase</keyword>
<dbReference type="Pfam" id="PF00507">
    <property type="entry name" value="Oxidored_q4"/>
    <property type="match status" value="1"/>
</dbReference>
<evidence type="ECO:0000313" key="10">
    <source>
        <dbReference type="EMBL" id="AXR86351.1"/>
    </source>
</evidence>
<organism evidence="10">
    <name type="scientific">Lepidotrema longipenis</name>
    <dbReference type="NCBI Taxonomy" id="330067"/>
    <lineage>
        <taxon>Eukaryota</taxon>
        <taxon>Metazoa</taxon>
        <taxon>Spiralia</taxon>
        <taxon>Lophotrochozoa</taxon>
        <taxon>Platyhelminthes</taxon>
        <taxon>Monogenea</taxon>
        <taxon>Monopisthocotylea</taxon>
        <taxon>Dactylogyridea</taxon>
        <taxon>Diplectanidae</taxon>
        <taxon>Lepidotrema</taxon>
    </lineage>
</organism>
<keyword evidence="6 9" id="KW-1133">Transmembrane helix</keyword>
<evidence type="ECO:0000256" key="8">
    <source>
        <dbReference type="ARBA" id="ARBA00049551"/>
    </source>
</evidence>
<protein>
    <recommendedName>
        <fullName evidence="3 9">NADH-ubiquinone oxidoreductase chain 3</fullName>
        <ecNumber evidence="9">7.1.1.2</ecNumber>
    </recommendedName>
</protein>
<keyword evidence="9" id="KW-0520">NAD</keyword>
<keyword evidence="9" id="KW-0679">Respiratory chain</keyword>
<dbReference type="AlphaFoldDB" id="A0A346Q025"/>
<name>A0A346Q025_9PLAT</name>
<evidence type="ECO:0000256" key="2">
    <source>
        <dbReference type="ARBA" id="ARBA00008472"/>
    </source>
</evidence>
<dbReference type="GO" id="GO:0031966">
    <property type="term" value="C:mitochondrial membrane"/>
    <property type="evidence" value="ECO:0007669"/>
    <property type="project" value="UniProtKB-SubCell"/>
</dbReference>
<evidence type="ECO:0000256" key="1">
    <source>
        <dbReference type="ARBA" id="ARBA00004370"/>
    </source>
</evidence>
<proteinExistence type="inferred from homology"/>
<keyword evidence="4 9" id="KW-0813">Transport</keyword>
<reference evidence="10" key="1">
    <citation type="submission" date="2018-05" db="EMBL/GenBank/DDBJ databases">
        <authorList>
            <person name="Lanie J.A."/>
            <person name="Ng W.-L."/>
            <person name="Kazmierczak K.M."/>
            <person name="Andrzejewski T.M."/>
            <person name="Davidsen T.M."/>
            <person name="Wayne K.J."/>
            <person name="Tettelin H."/>
            <person name="Glass J.I."/>
            <person name="Rusch D."/>
            <person name="Podicherti R."/>
            <person name="Tsui H.-C.T."/>
            <person name="Winkler M.E."/>
        </authorList>
    </citation>
    <scope>NUCLEOTIDE SEQUENCE</scope>
</reference>
<evidence type="ECO:0000256" key="5">
    <source>
        <dbReference type="ARBA" id="ARBA00022692"/>
    </source>
</evidence>
<evidence type="ECO:0000256" key="7">
    <source>
        <dbReference type="ARBA" id="ARBA00023136"/>
    </source>
</evidence>
<gene>
    <name evidence="10" type="primary">nad3</name>
</gene>
<geneLocation type="mitochondrion" evidence="10"/>
<keyword evidence="7 9" id="KW-0472">Membrane</keyword>
<evidence type="ECO:0000256" key="6">
    <source>
        <dbReference type="ARBA" id="ARBA00022989"/>
    </source>
</evidence>
<dbReference type="InterPro" id="IPR038430">
    <property type="entry name" value="NDAH_ubi_oxred_su3_sf"/>
</dbReference>
<evidence type="ECO:0000256" key="3">
    <source>
        <dbReference type="ARBA" id="ARBA00021007"/>
    </source>
</evidence>
<dbReference type="InterPro" id="IPR000440">
    <property type="entry name" value="NADH_UbQ/plastoQ_OxRdtase_su3"/>
</dbReference>
<keyword evidence="9" id="KW-0249">Electron transport</keyword>
<sequence>MSLLILFLCISLIFFLLICYNSFWYGDNYSNDNKLVWISSFECGFLGENSNINSFSVNFFILLVFFVVFDLEISLLLNFPFQGSFFKSLYFYNMFILIICLGYLFEVLKGFINWEN</sequence>
<comment type="catalytic activity">
    <reaction evidence="8 9">
        <text>a ubiquinone + NADH + 5 H(+)(in) = a ubiquinol + NAD(+) + 4 H(+)(out)</text>
        <dbReference type="Rhea" id="RHEA:29091"/>
        <dbReference type="Rhea" id="RHEA-COMP:9565"/>
        <dbReference type="Rhea" id="RHEA-COMP:9566"/>
        <dbReference type="ChEBI" id="CHEBI:15378"/>
        <dbReference type="ChEBI" id="CHEBI:16389"/>
        <dbReference type="ChEBI" id="CHEBI:17976"/>
        <dbReference type="ChEBI" id="CHEBI:57540"/>
        <dbReference type="ChEBI" id="CHEBI:57945"/>
        <dbReference type="EC" id="7.1.1.2"/>
    </reaction>
</comment>
<comment type="subcellular location">
    <subcellularLocation>
        <location evidence="1">Membrane</location>
    </subcellularLocation>
    <subcellularLocation>
        <location evidence="9">Mitochondrion membrane</location>
        <topology evidence="9">Multi-pass membrane protein</topology>
    </subcellularLocation>
</comment>
<evidence type="ECO:0000256" key="4">
    <source>
        <dbReference type="ARBA" id="ARBA00022448"/>
    </source>
</evidence>